<evidence type="ECO:0000313" key="3">
    <source>
        <dbReference type="Proteomes" id="UP000705994"/>
    </source>
</evidence>
<dbReference type="AlphaFoldDB" id="A0AB35FXJ9"/>
<dbReference type="Proteomes" id="UP000727071">
    <property type="component" value="Unassembled WGS sequence"/>
</dbReference>
<dbReference type="EMBL" id="JAHBFV010000006">
    <property type="protein sequence ID" value="MBZ6015327.1"/>
    <property type="molecule type" value="Genomic_DNA"/>
</dbReference>
<sequence length="198" mass="23567">MRTVTDYKQLSIKNIVSNIHSVKDYVRFNGHKVKLTTTSPNYGGVRYWFVCPICGKRKGTLYDVKSVMACRTCAKLYYPLQDNKVQRDHISKFIYYDKLLADIRTELNPKYAWHFHSYLRYDPITLSLHNKPKGMHWNTYVHKIEYIDKLINRICTLLDIIQLEKKRHADEISKQYDAIINDPDYQARLEKNKQYLAI</sequence>
<keyword evidence="3" id="KW-1185">Reference proteome</keyword>
<evidence type="ECO:0000313" key="2">
    <source>
        <dbReference type="EMBL" id="MBZ6015327.1"/>
    </source>
</evidence>
<dbReference type="RefSeq" id="WP_010015405.1">
    <property type="nucleotide sequence ID" value="NZ_BPKU01000006.1"/>
</dbReference>
<comment type="caution">
    <text evidence="2">The sequence shown here is derived from an EMBL/GenBank/DDBJ whole genome shotgun (WGS) entry which is preliminary data.</text>
</comment>
<evidence type="ECO:0000313" key="4">
    <source>
        <dbReference type="Proteomes" id="UP000727071"/>
    </source>
</evidence>
<organism evidence="2 4">
    <name type="scientific">Leuconostoc gelidum subsp. gelidum</name>
    <dbReference type="NCBI Taxonomy" id="1607839"/>
    <lineage>
        <taxon>Bacteria</taxon>
        <taxon>Bacillati</taxon>
        <taxon>Bacillota</taxon>
        <taxon>Bacilli</taxon>
        <taxon>Lactobacillales</taxon>
        <taxon>Lactobacillaceae</taxon>
        <taxon>Leuconostoc</taxon>
        <taxon>Leuconostoc gelidum group</taxon>
    </lineage>
</organism>
<gene>
    <name evidence="2" type="ORF">KII88_02075</name>
    <name evidence="1" type="ORF">KIJ07_05115</name>
</gene>
<accession>A0AB35FXJ9</accession>
<dbReference type="EMBL" id="JAHBFX010000005">
    <property type="protein sequence ID" value="MBZ5999803.1"/>
    <property type="molecule type" value="Genomic_DNA"/>
</dbReference>
<dbReference type="GeneID" id="61038141"/>
<dbReference type="Proteomes" id="UP000705994">
    <property type="component" value="Unassembled WGS sequence"/>
</dbReference>
<name>A0AB35FXJ9_LEUGE</name>
<reference evidence="2 3" key="1">
    <citation type="submission" date="2021-05" db="EMBL/GenBank/DDBJ databases">
        <title>Pangenome of Leuconostoc gelidum warrants species status for Leuconostoc gelidum subsp. gasicomitatum.</title>
        <authorList>
            <person name="Johansson P."/>
            <person name="Sade E."/>
            <person name="Hultman J."/>
            <person name="Auvinen P."/>
            <person name="Bjorkroth J."/>
        </authorList>
    </citation>
    <scope>NUCLEOTIDE SEQUENCE</scope>
    <source>
        <strain evidence="1 3">AMKR21</strain>
        <strain evidence="2">C220d</strain>
    </source>
</reference>
<evidence type="ECO:0000313" key="1">
    <source>
        <dbReference type="EMBL" id="MBZ5999803.1"/>
    </source>
</evidence>
<proteinExistence type="predicted"/>
<protein>
    <submittedName>
        <fullName evidence="2">Uncharacterized protein</fullName>
    </submittedName>
</protein>